<feature type="transmembrane region" description="Helical" evidence="6">
    <location>
        <begin position="84"/>
        <end position="108"/>
    </location>
</feature>
<feature type="transmembrane region" description="Helical" evidence="6">
    <location>
        <begin position="353"/>
        <end position="373"/>
    </location>
</feature>
<accession>A0AAX6G4Y2</accession>
<evidence type="ECO:0000256" key="5">
    <source>
        <dbReference type="ARBA" id="ARBA00023136"/>
    </source>
</evidence>
<dbReference type="Proteomes" id="UP001140949">
    <property type="component" value="Unassembled WGS sequence"/>
</dbReference>
<reference evidence="7" key="2">
    <citation type="submission" date="2023-04" db="EMBL/GenBank/DDBJ databases">
        <authorList>
            <person name="Bruccoleri R.E."/>
            <person name="Oakeley E.J."/>
            <person name="Faust A.-M."/>
            <person name="Dessus-Babus S."/>
            <person name="Altorfer M."/>
            <person name="Burckhardt D."/>
            <person name="Oertli M."/>
            <person name="Naumann U."/>
            <person name="Petersen F."/>
            <person name="Wong J."/>
        </authorList>
    </citation>
    <scope>NUCLEOTIDE SEQUENCE</scope>
    <source>
        <strain evidence="7">GSM-AAB239-AS_SAM_17_03QT</strain>
        <tissue evidence="7">Leaf</tissue>
    </source>
</reference>
<comment type="caution">
    <text evidence="7">The sequence shown here is derived from an EMBL/GenBank/DDBJ whole genome shotgun (WGS) entry which is preliminary data.</text>
</comment>
<dbReference type="InterPro" id="IPR036259">
    <property type="entry name" value="MFS_trans_sf"/>
</dbReference>
<dbReference type="GO" id="GO:0016020">
    <property type="term" value="C:membrane"/>
    <property type="evidence" value="ECO:0007669"/>
    <property type="project" value="UniProtKB-SubCell"/>
</dbReference>
<protein>
    <submittedName>
        <fullName evidence="7">Uncharacterized protein</fullName>
    </submittedName>
</protein>
<comment type="subcellular location">
    <subcellularLocation>
        <location evidence="1">Membrane</location>
        <topology evidence="1">Multi-pass membrane protein</topology>
    </subcellularLocation>
</comment>
<reference evidence="7" key="1">
    <citation type="journal article" date="2023" name="GigaByte">
        <title>Genome assembly of the bearded iris, Iris pallida Lam.</title>
        <authorList>
            <person name="Bruccoleri R.E."/>
            <person name="Oakeley E.J."/>
            <person name="Faust A.M.E."/>
            <person name="Altorfer M."/>
            <person name="Dessus-Babus S."/>
            <person name="Burckhardt D."/>
            <person name="Oertli M."/>
            <person name="Naumann U."/>
            <person name="Petersen F."/>
            <person name="Wong J."/>
        </authorList>
    </citation>
    <scope>NUCLEOTIDE SEQUENCE</scope>
    <source>
        <strain evidence="7">GSM-AAB239-AS_SAM_17_03QT</strain>
    </source>
</reference>
<evidence type="ECO:0000256" key="4">
    <source>
        <dbReference type="ARBA" id="ARBA00022989"/>
    </source>
</evidence>
<comment type="similarity">
    <text evidence="2">Belongs to the major facilitator superfamily. Proton-dependent oligopeptide transporter (POT/PTR) (TC 2.A.17) family.</text>
</comment>
<dbReference type="Pfam" id="PF00854">
    <property type="entry name" value="PTR2"/>
    <property type="match status" value="1"/>
</dbReference>
<feature type="transmembrane region" description="Helical" evidence="6">
    <location>
        <begin position="20"/>
        <end position="46"/>
    </location>
</feature>
<feature type="transmembrane region" description="Helical" evidence="6">
    <location>
        <begin position="197"/>
        <end position="217"/>
    </location>
</feature>
<gene>
    <name evidence="7" type="ORF">M6B38_384035</name>
</gene>
<dbReference type="InterPro" id="IPR000109">
    <property type="entry name" value="POT_fam"/>
</dbReference>
<evidence type="ECO:0000256" key="6">
    <source>
        <dbReference type="SAM" id="Phobius"/>
    </source>
</evidence>
<evidence type="ECO:0000256" key="3">
    <source>
        <dbReference type="ARBA" id="ARBA00022692"/>
    </source>
</evidence>
<evidence type="ECO:0000256" key="1">
    <source>
        <dbReference type="ARBA" id="ARBA00004141"/>
    </source>
</evidence>
<dbReference type="GO" id="GO:0022857">
    <property type="term" value="F:transmembrane transporter activity"/>
    <property type="evidence" value="ECO:0007669"/>
    <property type="project" value="InterPro"/>
</dbReference>
<organism evidence="7 8">
    <name type="scientific">Iris pallida</name>
    <name type="common">Sweet iris</name>
    <dbReference type="NCBI Taxonomy" id="29817"/>
    <lineage>
        <taxon>Eukaryota</taxon>
        <taxon>Viridiplantae</taxon>
        <taxon>Streptophyta</taxon>
        <taxon>Embryophyta</taxon>
        <taxon>Tracheophyta</taxon>
        <taxon>Spermatophyta</taxon>
        <taxon>Magnoliopsida</taxon>
        <taxon>Liliopsida</taxon>
        <taxon>Asparagales</taxon>
        <taxon>Iridaceae</taxon>
        <taxon>Iridoideae</taxon>
        <taxon>Irideae</taxon>
        <taxon>Iris</taxon>
    </lineage>
</organism>
<dbReference type="Gene3D" id="1.20.1250.20">
    <property type="entry name" value="MFS general substrate transporter like domains"/>
    <property type="match status" value="1"/>
</dbReference>
<feature type="transmembrane region" description="Helical" evidence="6">
    <location>
        <begin position="394"/>
        <end position="412"/>
    </location>
</feature>
<feature type="transmembrane region" description="Helical" evidence="6">
    <location>
        <begin position="128"/>
        <end position="148"/>
    </location>
</feature>
<feature type="transmembrane region" description="Helical" evidence="6">
    <location>
        <begin position="516"/>
        <end position="537"/>
    </location>
</feature>
<evidence type="ECO:0000313" key="7">
    <source>
        <dbReference type="EMBL" id="KAJ6823415.1"/>
    </source>
</evidence>
<feature type="transmembrane region" description="Helical" evidence="6">
    <location>
        <begin position="169"/>
        <end position="191"/>
    </location>
</feature>
<keyword evidence="8" id="KW-1185">Reference proteome</keyword>
<feature type="transmembrane region" description="Helical" evidence="6">
    <location>
        <begin position="318"/>
        <end position="341"/>
    </location>
</feature>
<dbReference type="SUPFAM" id="SSF103473">
    <property type="entry name" value="MFS general substrate transporter"/>
    <property type="match status" value="1"/>
</dbReference>
<dbReference type="AlphaFoldDB" id="A0AAX6G4Y2"/>
<keyword evidence="3 6" id="KW-0812">Transmembrane</keyword>
<keyword evidence="5 6" id="KW-0472">Membrane</keyword>
<sequence length="554" mass="60223">MAIKSTEYHNIRPQGGWITFPFLACTMLGLGLSLGGATSNMIVYLIKEYNVESVDAAQINNIVNGCVSLAPVAGAIISDVFFGCFPVVAFSTVVNFLSLVLFILTATVPSLRPTPCTSEIDKCEHASASQLAVLYFAVALLSVGAGGSRFNMVSLGAAQFDRTEDQDSYFNWYFVILYVSAIIGSTLIVYVQDTVSWGLGYGLCAAAGAASVVMLMCGMRYCRRPKAEGSPFTSLARVVVASVRKRKAEMRKEGMGYYYGTGVAVKSQSPTQSFRFLNRAALIAEGDTCVDGSITKPWSLCTVEAVEDLKSLLRIFPLWTTSCFLSISIGIQASLTILQALTMDRAINRHFSIPTSSIIVSSLATVAVFLPVLDRVLIPMCQRLTNRTWTPLQRVGLGHALNTLALVASALVDRKRVGIVHAHHAEGQPAWIVPMSVIWLVLPLAMTGLGEAMHFPGQVSLYYQEFPKSLRSTATGVIALIIAVGFYGSTVVVALLRRHTGWLLDNVNGSRLDKVYWTLAVLGVVNTGYYVLCSTLYEYKKREYGTSEEEAVHT</sequence>
<name>A0AAX6G4Y2_IRIPA</name>
<keyword evidence="4 6" id="KW-1133">Transmembrane helix</keyword>
<proteinExistence type="inferred from homology"/>
<dbReference type="EMBL" id="JANAVB010022951">
    <property type="protein sequence ID" value="KAJ6823415.1"/>
    <property type="molecule type" value="Genomic_DNA"/>
</dbReference>
<evidence type="ECO:0000313" key="8">
    <source>
        <dbReference type="Proteomes" id="UP001140949"/>
    </source>
</evidence>
<feature type="transmembrane region" description="Helical" evidence="6">
    <location>
        <begin position="432"/>
        <end position="453"/>
    </location>
</feature>
<evidence type="ECO:0000256" key="2">
    <source>
        <dbReference type="ARBA" id="ARBA00005982"/>
    </source>
</evidence>
<feature type="transmembrane region" description="Helical" evidence="6">
    <location>
        <begin position="474"/>
        <end position="496"/>
    </location>
</feature>
<dbReference type="PANTHER" id="PTHR11654">
    <property type="entry name" value="OLIGOPEPTIDE TRANSPORTER-RELATED"/>
    <property type="match status" value="1"/>
</dbReference>